<dbReference type="Proteomes" id="UP000041882">
    <property type="component" value="Unassembled WGS sequence"/>
</dbReference>
<accession>A0A0T9NHK2</accession>
<keyword evidence="2" id="KW-1185">Reference proteome</keyword>
<organism evidence="1 2">
    <name type="scientific">Yersinia thracica</name>
    <dbReference type="NCBI Taxonomy" id="2890319"/>
    <lineage>
        <taxon>Bacteria</taxon>
        <taxon>Pseudomonadati</taxon>
        <taxon>Pseudomonadota</taxon>
        <taxon>Gammaproteobacteria</taxon>
        <taxon>Enterobacterales</taxon>
        <taxon>Yersiniaceae</taxon>
        <taxon>Yersinia</taxon>
    </lineage>
</organism>
<dbReference type="RefSeq" id="WP_072082433.1">
    <property type="nucleotide sequence ID" value="NZ_CQAW01000002.1"/>
</dbReference>
<evidence type="ECO:0000313" key="2">
    <source>
        <dbReference type="Proteomes" id="UP000041882"/>
    </source>
</evidence>
<evidence type="ECO:0000313" key="1">
    <source>
        <dbReference type="EMBL" id="CNH09563.1"/>
    </source>
</evidence>
<dbReference type="AlphaFoldDB" id="A0A0T9NHK2"/>
<dbReference type="EMBL" id="CQAW01000002">
    <property type="protein sequence ID" value="CNH09563.1"/>
    <property type="molecule type" value="Genomic_DNA"/>
</dbReference>
<sequence>MKELLITQPDFMETFNCVGTACREHCCKDQNVTLDRNRYQKYIKSPYADIKRIAISHISVTQDSLASWANIHPDGQGFCPFLDEQQLCQIHKHAGANALSHCCATYPRVEHIYKNQKIKSMSLSCPEVTRKILFSPEALTLRFSTIHQYDYYKAPDIIIDQRLANRACAAIIATSEETNAIEESLWAINHFLQMDLMGSDANKNKMDEIDSLRARLISAVASGKAADALMAIDYSPAIRCELLGYFHHFLAQIPDIRGKKVLAAYANTLQEVLTDKLTSPKNIEQQLSDAWHQYALPFFMQHNLVLRNYFLYRIHHDQLAMGDKSAVTVFNLQVIDFFFLKALISAHVSHHGEITEDDVIGIIYSYHACCESKHSSSQKFKHDVMDLALKEDFPLLSLLI</sequence>
<reference evidence="2" key="1">
    <citation type="submission" date="2015-03" db="EMBL/GenBank/DDBJ databases">
        <authorList>
            <consortium name="Pathogen Informatics"/>
            <person name="Murphy D."/>
        </authorList>
    </citation>
    <scope>NUCLEOTIDE SEQUENCE [LARGE SCALE GENOMIC DNA]</scope>
    <source>
        <strain evidence="2">IP6945</strain>
    </source>
</reference>
<dbReference type="NCBIfam" id="NF038110">
    <property type="entry name" value="Lys_methyl_FliB"/>
    <property type="match status" value="1"/>
</dbReference>
<gene>
    <name evidence="1" type="primary">fliU</name>
    <name evidence="1" type="ORF">ERS008472_00511</name>
</gene>
<proteinExistence type="predicted"/>
<protein>
    <submittedName>
        <fullName evidence="1">FliB family protein</fullName>
    </submittedName>
</protein>
<name>A0A0T9NHK2_9GAMM</name>